<accession>A0A098L9P4</accession>
<name>A0A098L9P4_9BACT</name>
<reference evidence="1 2" key="1">
    <citation type="submission" date="2014-09" db="EMBL/GenBank/DDBJ databases">
        <title>Sporocytophaga myxococcoides PG-01 genome sequencing.</title>
        <authorList>
            <person name="Liu L."/>
            <person name="Gao P.J."/>
            <person name="Chen G.J."/>
            <person name="Wang L.S."/>
        </authorList>
    </citation>
    <scope>NUCLEOTIDE SEQUENCE [LARGE SCALE GENOMIC DNA]</scope>
    <source>
        <strain evidence="1 2">PG-01</strain>
    </source>
</reference>
<gene>
    <name evidence="1" type="ORF">MYP_345</name>
</gene>
<evidence type="ECO:0000313" key="2">
    <source>
        <dbReference type="Proteomes" id="UP000030185"/>
    </source>
</evidence>
<dbReference type="AlphaFoldDB" id="A0A098L9P4"/>
<comment type="caution">
    <text evidence="1">The sequence shown here is derived from an EMBL/GenBank/DDBJ whole genome shotgun (WGS) entry which is preliminary data.</text>
</comment>
<protein>
    <submittedName>
        <fullName evidence="1">Uncharacterized protein</fullName>
    </submittedName>
</protein>
<dbReference type="Proteomes" id="UP000030185">
    <property type="component" value="Unassembled WGS sequence"/>
</dbReference>
<evidence type="ECO:0000313" key="1">
    <source>
        <dbReference type="EMBL" id="GAL83119.1"/>
    </source>
</evidence>
<sequence>MKANTNYLPKGWLFSAIDSAWEAQGEVLICKENKRILLVPLVFIYFTIKVK</sequence>
<organism evidence="1 2">
    <name type="scientific">Sporocytophaga myxococcoides</name>
    <dbReference type="NCBI Taxonomy" id="153721"/>
    <lineage>
        <taxon>Bacteria</taxon>
        <taxon>Pseudomonadati</taxon>
        <taxon>Bacteroidota</taxon>
        <taxon>Cytophagia</taxon>
        <taxon>Cytophagales</taxon>
        <taxon>Cytophagaceae</taxon>
        <taxon>Sporocytophaga</taxon>
    </lineage>
</organism>
<keyword evidence="2" id="KW-1185">Reference proteome</keyword>
<dbReference type="STRING" id="153721.MYP_345"/>
<dbReference type="EMBL" id="BBLT01000001">
    <property type="protein sequence ID" value="GAL83119.1"/>
    <property type="molecule type" value="Genomic_DNA"/>
</dbReference>
<proteinExistence type="predicted"/>